<evidence type="ECO:0000313" key="2">
    <source>
        <dbReference type="Proteomes" id="UP001057402"/>
    </source>
</evidence>
<name>A0ACB9SE93_9MYRT</name>
<dbReference type="Proteomes" id="UP001057402">
    <property type="component" value="Chromosome 1"/>
</dbReference>
<keyword evidence="2" id="KW-1185">Reference proteome</keyword>
<proteinExistence type="predicted"/>
<dbReference type="EMBL" id="CM042880">
    <property type="protein sequence ID" value="KAI4388371.1"/>
    <property type="molecule type" value="Genomic_DNA"/>
</dbReference>
<organism evidence="1 2">
    <name type="scientific">Melastoma candidum</name>
    <dbReference type="NCBI Taxonomy" id="119954"/>
    <lineage>
        <taxon>Eukaryota</taxon>
        <taxon>Viridiplantae</taxon>
        <taxon>Streptophyta</taxon>
        <taxon>Embryophyta</taxon>
        <taxon>Tracheophyta</taxon>
        <taxon>Spermatophyta</taxon>
        <taxon>Magnoliopsida</taxon>
        <taxon>eudicotyledons</taxon>
        <taxon>Gunneridae</taxon>
        <taxon>Pentapetalae</taxon>
        <taxon>rosids</taxon>
        <taxon>malvids</taxon>
        <taxon>Myrtales</taxon>
        <taxon>Melastomataceae</taxon>
        <taxon>Melastomatoideae</taxon>
        <taxon>Melastomateae</taxon>
        <taxon>Melastoma</taxon>
    </lineage>
</organism>
<protein>
    <submittedName>
        <fullName evidence="1">Uncharacterized protein</fullName>
    </submittedName>
</protein>
<sequence>MNSGPSTSMSASSSEGLNSSSGGEVALKKGPWTSAEDKVLAAYVERYGEGNWNAVRKKTGLLRCGKSCRLRWTNHLRPNLKKGSFTPEEERMIVELHSQLGNKWARMAAQLPGRTDNEIKNFWNTRIKRRLRDGLPLHPCSQKPRQTTPLFLPQQSPFVKNQLSLPHYHTAIPLFQGPFQSGFHNANHLFDQTQSSILLQDTSPLPIPPPRHKRYCDSAAFPISVGPASSTDHPSVLPPHGILLDTPLNFNLSSLQMEVGSLPSPSWFSVVNPELPSSQSQFPGILRTVESCSGGFLYSDPGVFEDVTGEAHAWANMTHNNFPDTHSPSGMNQAATDLVNPSGTIIAYDASPTPGINPSQEDPMKQPDIFAPEVNGAVADGGDNFGLDLNDMASLFTGSTMAELGILPWDNMPEIY</sequence>
<comment type="caution">
    <text evidence="1">The sequence shown here is derived from an EMBL/GenBank/DDBJ whole genome shotgun (WGS) entry which is preliminary data.</text>
</comment>
<evidence type="ECO:0000313" key="1">
    <source>
        <dbReference type="EMBL" id="KAI4388371.1"/>
    </source>
</evidence>
<accession>A0ACB9SE93</accession>
<gene>
    <name evidence="1" type="ORF">MLD38_000705</name>
</gene>
<reference evidence="2" key="1">
    <citation type="journal article" date="2023" name="Front. Plant Sci.">
        <title>Chromosomal-level genome assembly of Melastoma candidum provides insights into trichome evolution.</title>
        <authorList>
            <person name="Zhong Y."/>
            <person name="Wu W."/>
            <person name="Sun C."/>
            <person name="Zou P."/>
            <person name="Liu Y."/>
            <person name="Dai S."/>
            <person name="Zhou R."/>
        </authorList>
    </citation>
    <scope>NUCLEOTIDE SEQUENCE [LARGE SCALE GENOMIC DNA]</scope>
</reference>